<accession>A0ABR0GM64</accession>
<sequence>MHNDQYVPIFSRRPPGKIDFSLPIVRSLVSFPSVQSIPYSPESGVISVASTKPKVSHILKIQSPDSLQESQYNCRTYKLCVFLDTQDGRCD</sequence>
<keyword evidence="2" id="KW-1185">Reference proteome</keyword>
<dbReference type="Proteomes" id="UP001323405">
    <property type="component" value="Unassembled WGS sequence"/>
</dbReference>
<gene>
    <name evidence="1" type="ORF">QC762_0039740</name>
</gene>
<comment type="caution">
    <text evidence="1">The sequence shown here is derived from an EMBL/GenBank/DDBJ whole genome shotgun (WGS) entry which is preliminary data.</text>
</comment>
<organism evidence="1 2">
    <name type="scientific">Podospora pseudocomata</name>
    <dbReference type="NCBI Taxonomy" id="2093779"/>
    <lineage>
        <taxon>Eukaryota</taxon>
        <taxon>Fungi</taxon>
        <taxon>Dikarya</taxon>
        <taxon>Ascomycota</taxon>
        <taxon>Pezizomycotina</taxon>
        <taxon>Sordariomycetes</taxon>
        <taxon>Sordariomycetidae</taxon>
        <taxon>Sordariales</taxon>
        <taxon>Podosporaceae</taxon>
        <taxon>Podospora</taxon>
    </lineage>
</organism>
<dbReference type="RefSeq" id="XP_062745816.1">
    <property type="nucleotide sequence ID" value="XM_062883339.1"/>
</dbReference>
<evidence type="ECO:0000313" key="1">
    <source>
        <dbReference type="EMBL" id="KAK4656841.1"/>
    </source>
</evidence>
<dbReference type="EMBL" id="JAFFHA010000004">
    <property type="protein sequence ID" value="KAK4656841.1"/>
    <property type="molecule type" value="Genomic_DNA"/>
</dbReference>
<proteinExistence type="predicted"/>
<reference evidence="1 2" key="1">
    <citation type="journal article" date="2023" name="bioRxiv">
        <title>High-quality genome assemblies of four members of thePodospora anserinaspecies complex.</title>
        <authorList>
            <person name="Ament-Velasquez S.L."/>
            <person name="Vogan A.A."/>
            <person name="Wallerman O."/>
            <person name="Hartmann F."/>
            <person name="Gautier V."/>
            <person name="Silar P."/>
            <person name="Giraud T."/>
            <person name="Johannesson H."/>
        </authorList>
    </citation>
    <scope>NUCLEOTIDE SEQUENCE [LARGE SCALE GENOMIC DNA]</scope>
    <source>
        <strain evidence="1 2">CBS 415.72m</strain>
    </source>
</reference>
<evidence type="ECO:0000313" key="2">
    <source>
        <dbReference type="Proteomes" id="UP001323405"/>
    </source>
</evidence>
<protein>
    <submittedName>
        <fullName evidence="1">Uncharacterized protein</fullName>
    </submittedName>
</protein>
<dbReference type="GeneID" id="87902916"/>
<name>A0ABR0GM64_9PEZI</name>